<proteinExistence type="predicted"/>
<feature type="signal peptide" evidence="2">
    <location>
        <begin position="1"/>
        <end position="23"/>
    </location>
</feature>
<feature type="chain" id="PRO_5045555533" evidence="2">
    <location>
        <begin position="24"/>
        <end position="102"/>
    </location>
</feature>
<accession>A0ABR4CET0</accession>
<evidence type="ECO:0000313" key="4">
    <source>
        <dbReference type="Proteomes" id="UP001595075"/>
    </source>
</evidence>
<evidence type="ECO:0000256" key="1">
    <source>
        <dbReference type="SAM" id="MobiDB-lite"/>
    </source>
</evidence>
<name>A0ABR4CET0_9HELO</name>
<evidence type="ECO:0000313" key="3">
    <source>
        <dbReference type="EMBL" id="KAL2068463.1"/>
    </source>
</evidence>
<organism evidence="3 4">
    <name type="scientific">Oculimacula yallundae</name>
    <dbReference type="NCBI Taxonomy" id="86028"/>
    <lineage>
        <taxon>Eukaryota</taxon>
        <taxon>Fungi</taxon>
        <taxon>Dikarya</taxon>
        <taxon>Ascomycota</taxon>
        <taxon>Pezizomycotina</taxon>
        <taxon>Leotiomycetes</taxon>
        <taxon>Helotiales</taxon>
        <taxon>Ploettnerulaceae</taxon>
        <taxon>Oculimacula</taxon>
    </lineage>
</organism>
<dbReference type="Proteomes" id="UP001595075">
    <property type="component" value="Unassembled WGS sequence"/>
</dbReference>
<feature type="region of interest" description="Disordered" evidence="1">
    <location>
        <begin position="29"/>
        <end position="54"/>
    </location>
</feature>
<dbReference type="EMBL" id="JAZHXI010000009">
    <property type="protein sequence ID" value="KAL2068463.1"/>
    <property type="molecule type" value="Genomic_DNA"/>
</dbReference>
<comment type="caution">
    <text evidence="3">The sequence shown here is derived from an EMBL/GenBank/DDBJ whole genome shotgun (WGS) entry which is preliminary data.</text>
</comment>
<feature type="compositionally biased region" description="Basic and acidic residues" evidence="1">
    <location>
        <begin position="31"/>
        <end position="53"/>
    </location>
</feature>
<gene>
    <name evidence="3" type="ORF">VTL71DRAFT_16561</name>
</gene>
<evidence type="ECO:0000256" key="2">
    <source>
        <dbReference type="SAM" id="SignalP"/>
    </source>
</evidence>
<reference evidence="3 4" key="1">
    <citation type="journal article" date="2024" name="Commun. Biol.">
        <title>Comparative genomic analysis of thermophilic fungi reveals convergent evolutionary adaptations and gene losses.</title>
        <authorList>
            <person name="Steindorff A.S."/>
            <person name="Aguilar-Pontes M.V."/>
            <person name="Robinson A.J."/>
            <person name="Andreopoulos B."/>
            <person name="LaButti K."/>
            <person name="Kuo A."/>
            <person name="Mondo S."/>
            <person name="Riley R."/>
            <person name="Otillar R."/>
            <person name="Haridas S."/>
            <person name="Lipzen A."/>
            <person name="Grimwood J."/>
            <person name="Schmutz J."/>
            <person name="Clum A."/>
            <person name="Reid I.D."/>
            <person name="Moisan M.C."/>
            <person name="Butler G."/>
            <person name="Nguyen T.T.M."/>
            <person name="Dewar K."/>
            <person name="Conant G."/>
            <person name="Drula E."/>
            <person name="Henrissat B."/>
            <person name="Hansel C."/>
            <person name="Singer S."/>
            <person name="Hutchinson M.I."/>
            <person name="de Vries R.P."/>
            <person name="Natvig D.O."/>
            <person name="Powell A.J."/>
            <person name="Tsang A."/>
            <person name="Grigoriev I.V."/>
        </authorList>
    </citation>
    <scope>NUCLEOTIDE SEQUENCE [LARGE SCALE GENOMIC DNA]</scope>
    <source>
        <strain evidence="3 4">CBS 494.80</strain>
    </source>
</reference>
<protein>
    <submittedName>
        <fullName evidence="3">Uncharacterized protein</fullName>
    </submittedName>
</protein>
<sequence length="102" mass="11884">MFSLGINTWIVSNAWCLLNMAQARCVRKREYRKEDKLQSNRPDSKDKSKEPARNWRVICIAGEPNDNPKQEGKSDSQTGIHHEYMPVRYFMPHRMSSPTSDS</sequence>
<keyword evidence="4" id="KW-1185">Reference proteome</keyword>
<keyword evidence="2" id="KW-0732">Signal</keyword>